<comment type="caution">
    <text evidence="8">The sequence shown here is derived from an EMBL/GenBank/DDBJ whole genome shotgun (WGS) entry which is preliminary data.</text>
</comment>
<dbReference type="Proteomes" id="UP000440578">
    <property type="component" value="Unassembled WGS sequence"/>
</dbReference>
<dbReference type="AlphaFoldDB" id="A0A6A4WVY4"/>
<dbReference type="InterPro" id="IPR007110">
    <property type="entry name" value="Ig-like_dom"/>
</dbReference>
<feature type="domain" description="Ig-like" evidence="7">
    <location>
        <begin position="21"/>
        <end position="133"/>
    </location>
</feature>
<feature type="domain" description="Ig-like" evidence="7">
    <location>
        <begin position="138"/>
        <end position="182"/>
    </location>
</feature>
<dbReference type="InterPro" id="IPR013783">
    <property type="entry name" value="Ig-like_fold"/>
</dbReference>
<dbReference type="Pfam" id="PF08205">
    <property type="entry name" value="C2-set_2"/>
    <property type="match status" value="1"/>
</dbReference>
<dbReference type="InterPro" id="IPR013162">
    <property type="entry name" value="CD80_C2-set"/>
</dbReference>
<dbReference type="SUPFAM" id="SSF48726">
    <property type="entry name" value="Immunoglobulin"/>
    <property type="match status" value="2"/>
</dbReference>
<evidence type="ECO:0000313" key="9">
    <source>
        <dbReference type="Proteomes" id="UP000440578"/>
    </source>
</evidence>
<keyword evidence="9" id="KW-1185">Reference proteome</keyword>
<dbReference type="GO" id="GO:0016020">
    <property type="term" value="C:membrane"/>
    <property type="evidence" value="ECO:0007669"/>
    <property type="project" value="UniProtKB-SubCell"/>
</dbReference>
<reference evidence="8 9" key="1">
    <citation type="submission" date="2019-07" db="EMBL/GenBank/DDBJ databases">
        <title>Draft genome assembly of a fouling barnacle, Amphibalanus amphitrite (Darwin, 1854): The first reference genome for Thecostraca.</title>
        <authorList>
            <person name="Kim W."/>
        </authorList>
    </citation>
    <scope>NUCLEOTIDE SEQUENCE [LARGE SCALE GENOMIC DNA]</scope>
    <source>
        <strain evidence="8">SNU_AA5</strain>
        <tissue evidence="8">Soma without cirri and trophi</tissue>
    </source>
</reference>
<keyword evidence="6" id="KW-0732">Signal</keyword>
<feature type="chain" id="PRO_5025553558" evidence="6">
    <location>
        <begin position="26"/>
        <end position="270"/>
    </location>
</feature>
<organism evidence="8 9">
    <name type="scientific">Amphibalanus amphitrite</name>
    <name type="common">Striped barnacle</name>
    <name type="synonym">Balanus amphitrite</name>
    <dbReference type="NCBI Taxonomy" id="1232801"/>
    <lineage>
        <taxon>Eukaryota</taxon>
        <taxon>Metazoa</taxon>
        <taxon>Ecdysozoa</taxon>
        <taxon>Arthropoda</taxon>
        <taxon>Crustacea</taxon>
        <taxon>Multicrustacea</taxon>
        <taxon>Cirripedia</taxon>
        <taxon>Thoracica</taxon>
        <taxon>Thoracicalcarea</taxon>
        <taxon>Balanomorpha</taxon>
        <taxon>Balanoidea</taxon>
        <taxon>Balanidae</taxon>
        <taxon>Amphibalaninae</taxon>
        <taxon>Amphibalanus</taxon>
    </lineage>
</organism>
<dbReference type="PROSITE" id="PS50835">
    <property type="entry name" value="IG_LIKE"/>
    <property type="match status" value="2"/>
</dbReference>
<gene>
    <name evidence="8" type="primary">rst_3</name>
    <name evidence="8" type="ORF">FJT64_022005</name>
</gene>
<dbReference type="EMBL" id="VIIS01000662">
    <property type="protein sequence ID" value="KAF0306518.1"/>
    <property type="molecule type" value="Genomic_DNA"/>
</dbReference>
<evidence type="ECO:0000256" key="4">
    <source>
        <dbReference type="ARBA" id="ARBA00023136"/>
    </source>
</evidence>
<dbReference type="InterPro" id="IPR003599">
    <property type="entry name" value="Ig_sub"/>
</dbReference>
<keyword evidence="2" id="KW-0812">Transmembrane</keyword>
<evidence type="ECO:0000313" key="8">
    <source>
        <dbReference type="EMBL" id="KAF0306518.1"/>
    </source>
</evidence>
<dbReference type="InterPro" id="IPR036179">
    <property type="entry name" value="Ig-like_dom_sf"/>
</dbReference>
<feature type="signal peptide" evidence="6">
    <location>
        <begin position="1"/>
        <end position="25"/>
    </location>
</feature>
<dbReference type="SMART" id="SM00409">
    <property type="entry name" value="IG"/>
    <property type="match status" value="2"/>
</dbReference>
<dbReference type="PANTHER" id="PTHR21261:SF15">
    <property type="entry name" value="BEATEN PATH IIIA, ISOFORM D-RELATED"/>
    <property type="match status" value="1"/>
</dbReference>
<dbReference type="Gene3D" id="2.60.40.10">
    <property type="entry name" value="Immunoglobulins"/>
    <property type="match status" value="2"/>
</dbReference>
<keyword evidence="4" id="KW-0472">Membrane</keyword>
<dbReference type="PANTHER" id="PTHR21261">
    <property type="entry name" value="BEAT PROTEIN"/>
    <property type="match status" value="1"/>
</dbReference>
<evidence type="ECO:0000256" key="3">
    <source>
        <dbReference type="ARBA" id="ARBA00022989"/>
    </source>
</evidence>
<name>A0A6A4WVY4_AMPAM</name>
<evidence type="ECO:0000259" key="7">
    <source>
        <dbReference type="PROSITE" id="PS50835"/>
    </source>
</evidence>
<dbReference type="InterPro" id="IPR013106">
    <property type="entry name" value="Ig_V-set"/>
</dbReference>
<comment type="subcellular location">
    <subcellularLocation>
        <location evidence="1">Membrane</location>
        <topology evidence="1">Single-pass membrane protein</topology>
    </subcellularLocation>
</comment>
<evidence type="ECO:0000256" key="1">
    <source>
        <dbReference type="ARBA" id="ARBA00004167"/>
    </source>
</evidence>
<sequence>MSASIYHWSTRSGGLLAWILPVVLCIRITQVQIPQSVVLGKAVTLECKYDPEGQDIYAVKWYKDSFEFYHFLPKSRQQKGKYNATGLDVVLERSSDSEVTVRVSSDRAAGTYKCEVSGEGPEFWTSFAERNVSVVTLPDRQPEIWGHQHVYRPGDNISVNCTSPNARPAVHINWFVNGEQVSRDNIHHWRTPSSDRLVTSTGNLRMTVRQHHFKAGIMQLMCVASLDDVYWKSVHVDLPQWGEQARGARSNGLFANGFPQKSSGMGHFAW</sequence>
<keyword evidence="5" id="KW-1015">Disulfide bond</keyword>
<evidence type="ECO:0000256" key="5">
    <source>
        <dbReference type="ARBA" id="ARBA00023157"/>
    </source>
</evidence>
<dbReference type="Pfam" id="PF07686">
    <property type="entry name" value="V-set"/>
    <property type="match status" value="1"/>
</dbReference>
<dbReference type="OrthoDB" id="6419989at2759"/>
<evidence type="ECO:0000256" key="6">
    <source>
        <dbReference type="SAM" id="SignalP"/>
    </source>
</evidence>
<protein>
    <submittedName>
        <fullName evidence="8">Irregular chiasm C-roughest protein</fullName>
    </submittedName>
</protein>
<evidence type="ECO:0000256" key="2">
    <source>
        <dbReference type="ARBA" id="ARBA00022692"/>
    </source>
</evidence>
<proteinExistence type="predicted"/>
<accession>A0A6A4WVY4</accession>
<keyword evidence="3" id="KW-1133">Transmembrane helix</keyword>